<name>A0ABD6C8U1_9EURY</name>
<reference evidence="2 3" key="1">
    <citation type="journal article" date="2019" name="Int. J. Syst. Evol. Microbiol.">
        <title>The Global Catalogue of Microorganisms (GCM) 10K type strain sequencing project: providing services to taxonomists for standard genome sequencing and annotation.</title>
        <authorList>
            <consortium name="The Broad Institute Genomics Platform"/>
            <consortium name="The Broad Institute Genome Sequencing Center for Infectious Disease"/>
            <person name="Wu L."/>
            <person name="Ma J."/>
        </authorList>
    </citation>
    <scope>NUCLEOTIDE SEQUENCE [LARGE SCALE GENOMIC DNA]</scope>
    <source>
        <strain evidence="2 3">CGMCC 1.12125</strain>
    </source>
</reference>
<evidence type="ECO:0000313" key="2">
    <source>
        <dbReference type="EMBL" id="MFD1586635.1"/>
    </source>
</evidence>
<feature type="region of interest" description="Disordered" evidence="1">
    <location>
        <begin position="1"/>
        <end position="25"/>
    </location>
</feature>
<protein>
    <submittedName>
        <fullName evidence="2">Uncharacterized protein</fullName>
    </submittedName>
</protein>
<accession>A0ABD6C8U1</accession>
<dbReference type="Proteomes" id="UP001597119">
    <property type="component" value="Unassembled WGS sequence"/>
</dbReference>
<dbReference type="EMBL" id="JBHUDJ010000002">
    <property type="protein sequence ID" value="MFD1586635.1"/>
    <property type="molecule type" value="Genomic_DNA"/>
</dbReference>
<sequence length="128" mass="13917">MVPETTHSQPGGAPETQVDTAPGVPLDATAVETEANSLAAETRPVSAATRLRLDRMERTILHTRIAALERALEAKDRQRTAIVDRYETIVADLERRTDDDAVAIEFDGDATASQDGLLGSLHSLLERR</sequence>
<dbReference type="AlphaFoldDB" id="A0ABD6C8U1"/>
<keyword evidence="3" id="KW-1185">Reference proteome</keyword>
<comment type="caution">
    <text evidence="2">The sequence shown here is derived from an EMBL/GenBank/DDBJ whole genome shotgun (WGS) entry which is preliminary data.</text>
</comment>
<evidence type="ECO:0000256" key="1">
    <source>
        <dbReference type="SAM" id="MobiDB-lite"/>
    </source>
</evidence>
<organism evidence="2 3">
    <name type="scientific">Halorientalis brevis</name>
    <dbReference type="NCBI Taxonomy" id="1126241"/>
    <lineage>
        <taxon>Archaea</taxon>
        <taxon>Methanobacteriati</taxon>
        <taxon>Methanobacteriota</taxon>
        <taxon>Stenosarchaea group</taxon>
        <taxon>Halobacteria</taxon>
        <taxon>Halobacteriales</taxon>
        <taxon>Haloarculaceae</taxon>
        <taxon>Halorientalis</taxon>
    </lineage>
</organism>
<dbReference type="RefSeq" id="WP_247379300.1">
    <property type="nucleotide sequence ID" value="NZ_JALLGV010000007.1"/>
</dbReference>
<gene>
    <name evidence="2" type="ORF">ACFR9U_06545</name>
</gene>
<proteinExistence type="predicted"/>
<evidence type="ECO:0000313" key="3">
    <source>
        <dbReference type="Proteomes" id="UP001597119"/>
    </source>
</evidence>